<reference evidence="3" key="1">
    <citation type="submission" date="2018-07" db="EMBL/GenBank/DDBJ databases">
        <authorList>
            <person name="Quirk P.G."/>
            <person name="Krulwich T.A."/>
        </authorList>
    </citation>
    <scope>NUCLEOTIDE SEQUENCE</scope>
</reference>
<accession>A0A380TB55</accession>
<keyword evidence="2" id="KW-0472">Membrane</keyword>
<evidence type="ECO:0000313" key="3">
    <source>
        <dbReference type="EMBL" id="SUS04608.1"/>
    </source>
</evidence>
<protein>
    <submittedName>
        <fullName evidence="3">Uncharacterized protein</fullName>
    </submittedName>
</protein>
<dbReference type="EMBL" id="UIDG01000041">
    <property type="protein sequence ID" value="SUS04608.1"/>
    <property type="molecule type" value="Genomic_DNA"/>
</dbReference>
<keyword evidence="2" id="KW-0812">Transmembrane</keyword>
<name>A0A380TB55_9ZZZZ</name>
<sequence>MSEDVDRAAAGTVMVREAVGVFHHWQNLQAAVDDLLAHGFDRSEISLLAGEKTVEQKLGHIYRKVSELEDDPSVPRAAFVNPDSLTEAKTFTISGLGYVGALAAVGTIVASGGTLAAAIIGAIAAGAGGAGVGSLIARMLGRERAASLESQLAKGGVLLWVRTRDAVHETRACEVLNKHQAADVHVHALPASTTPAHDPFADLEPDPFLPKART</sequence>
<keyword evidence="2" id="KW-1133">Transmembrane helix</keyword>
<evidence type="ECO:0000256" key="1">
    <source>
        <dbReference type="SAM" id="MobiDB-lite"/>
    </source>
</evidence>
<proteinExistence type="predicted"/>
<feature type="transmembrane region" description="Helical" evidence="2">
    <location>
        <begin position="91"/>
        <end position="109"/>
    </location>
</feature>
<feature type="transmembrane region" description="Helical" evidence="2">
    <location>
        <begin position="115"/>
        <end position="137"/>
    </location>
</feature>
<evidence type="ECO:0000256" key="2">
    <source>
        <dbReference type="SAM" id="Phobius"/>
    </source>
</evidence>
<gene>
    <name evidence="3" type="ORF">DF3PB_1350006</name>
</gene>
<organism evidence="3">
    <name type="scientific">metagenome</name>
    <dbReference type="NCBI Taxonomy" id="256318"/>
    <lineage>
        <taxon>unclassified sequences</taxon>
        <taxon>metagenomes</taxon>
    </lineage>
</organism>
<dbReference type="AlphaFoldDB" id="A0A380TB55"/>
<feature type="region of interest" description="Disordered" evidence="1">
    <location>
        <begin position="193"/>
        <end position="214"/>
    </location>
</feature>